<name>A0ABP7HUD4_9PSEU</name>
<keyword evidence="2" id="KW-1185">Reference proteome</keyword>
<evidence type="ECO:0000313" key="1">
    <source>
        <dbReference type="EMBL" id="GAA3802280.1"/>
    </source>
</evidence>
<dbReference type="Proteomes" id="UP001501624">
    <property type="component" value="Unassembled WGS sequence"/>
</dbReference>
<organism evidence="1 2">
    <name type="scientific">Amycolatopsis tucumanensis</name>
    <dbReference type="NCBI Taxonomy" id="401106"/>
    <lineage>
        <taxon>Bacteria</taxon>
        <taxon>Bacillati</taxon>
        <taxon>Actinomycetota</taxon>
        <taxon>Actinomycetes</taxon>
        <taxon>Pseudonocardiales</taxon>
        <taxon>Pseudonocardiaceae</taxon>
        <taxon>Amycolatopsis</taxon>
    </lineage>
</organism>
<accession>A0ABP7HUD4</accession>
<gene>
    <name evidence="1" type="ORF">GCM10022380_19760</name>
</gene>
<sequence length="90" mass="10720">MLEEWREAARHGWPGTDHSDCCEMPYCRSELDEIIWDLPAFAADRLRRLVDPLDREYAKRTLPYPLAPLGLAWWYRRCPDIDLRWPTGMS</sequence>
<evidence type="ECO:0000313" key="2">
    <source>
        <dbReference type="Proteomes" id="UP001501624"/>
    </source>
</evidence>
<dbReference type="EMBL" id="BAABCM010000002">
    <property type="protein sequence ID" value="GAA3802280.1"/>
    <property type="molecule type" value="Genomic_DNA"/>
</dbReference>
<comment type="caution">
    <text evidence="1">The sequence shown here is derived from an EMBL/GenBank/DDBJ whole genome shotgun (WGS) entry which is preliminary data.</text>
</comment>
<protein>
    <submittedName>
        <fullName evidence="1">Uncharacterized protein</fullName>
    </submittedName>
</protein>
<proteinExistence type="predicted"/>
<reference evidence="2" key="1">
    <citation type="journal article" date="2019" name="Int. J. Syst. Evol. Microbiol.">
        <title>The Global Catalogue of Microorganisms (GCM) 10K type strain sequencing project: providing services to taxonomists for standard genome sequencing and annotation.</title>
        <authorList>
            <consortium name="The Broad Institute Genomics Platform"/>
            <consortium name="The Broad Institute Genome Sequencing Center for Infectious Disease"/>
            <person name="Wu L."/>
            <person name="Ma J."/>
        </authorList>
    </citation>
    <scope>NUCLEOTIDE SEQUENCE [LARGE SCALE GENOMIC DNA]</scope>
    <source>
        <strain evidence="2">JCM 17017</strain>
    </source>
</reference>